<proteinExistence type="predicted"/>
<gene>
    <name evidence="2" type="ORF">OIH86_20135</name>
</gene>
<dbReference type="RefSeq" id="WP_264144311.1">
    <property type="nucleotide sequence ID" value="NZ_JAOYEY010000048.1"/>
</dbReference>
<dbReference type="EMBL" id="JAOYEY010000048">
    <property type="protein sequence ID" value="MCV9887959.1"/>
    <property type="molecule type" value="Genomic_DNA"/>
</dbReference>
<accession>A0ABT3DLQ3</accession>
<comment type="caution">
    <text evidence="2">The sequence shown here is derived from an EMBL/GenBank/DDBJ whole genome shotgun (WGS) entry which is preliminary data.</text>
</comment>
<reference evidence="2 3" key="1">
    <citation type="submission" date="2022-10" db="EMBL/GenBank/DDBJ databases">
        <title>Draft genome assembly of moderately radiation resistant bacterium Metabacillus halosaccharovorans.</title>
        <authorList>
            <person name="Pal S."/>
            <person name="Gopinathan A."/>
        </authorList>
    </citation>
    <scope>NUCLEOTIDE SEQUENCE [LARGE SCALE GENOMIC DNA]</scope>
    <source>
        <strain evidence="2 3">VITHBRA001</strain>
    </source>
</reference>
<organism evidence="2 3">
    <name type="scientific">Metabacillus halosaccharovorans</name>
    <dbReference type="NCBI Taxonomy" id="930124"/>
    <lineage>
        <taxon>Bacteria</taxon>
        <taxon>Bacillati</taxon>
        <taxon>Bacillota</taxon>
        <taxon>Bacilli</taxon>
        <taxon>Bacillales</taxon>
        <taxon>Bacillaceae</taxon>
        <taxon>Metabacillus</taxon>
    </lineage>
</organism>
<keyword evidence="1" id="KW-0046">Antibiotic resistance</keyword>
<protein>
    <submittedName>
        <fullName evidence="2">Glyoxalase superfamily protein</fullName>
    </submittedName>
</protein>
<dbReference type="Pfam" id="PF19581">
    <property type="entry name" value="Glyoxalase_7"/>
    <property type="match status" value="1"/>
</dbReference>
<evidence type="ECO:0000313" key="3">
    <source>
        <dbReference type="Proteomes" id="UP001526147"/>
    </source>
</evidence>
<keyword evidence="3" id="KW-1185">Reference proteome</keyword>
<evidence type="ECO:0000313" key="2">
    <source>
        <dbReference type="EMBL" id="MCV9887959.1"/>
    </source>
</evidence>
<dbReference type="Proteomes" id="UP001526147">
    <property type="component" value="Unassembled WGS sequence"/>
</dbReference>
<name>A0ABT3DLQ3_9BACI</name>
<dbReference type="InterPro" id="IPR000335">
    <property type="entry name" value="Bleomycin-R"/>
</dbReference>
<evidence type="ECO:0000256" key="1">
    <source>
        <dbReference type="ARBA" id="ARBA00023251"/>
    </source>
</evidence>
<sequence>MLSKKYKFARPDIETIPWNSREVCIGDRFGNRIVFFENLQK</sequence>